<keyword evidence="2" id="KW-0479">Metal-binding</keyword>
<dbReference type="CDD" id="cd03528">
    <property type="entry name" value="Rieske_RO_ferredoxin"/>
    <property type="match status" value="1"/>
</dbReference>
<evidence type="ECO:0000313" key="7">
    <source>
        <dbReference type="Proteomes" id="UP000008495"/>
    </source>
</evidence>
<dbReference type="GO" id="GO:0051213">
    <property type="term" value="F:dioxygenase activity"/>
    <property type="evidence" value="ECO:0007669"/>
    <property type="project" value="UniProtKB-KW"/>
</dbReference>
<keyword evidence="7" id="KW-1185">Reference proteome</keyword>
<evidence type="ECO:0000259" key="5">
    <source>
        <dbReference type="PROSITE" id="PS51296"/>
    </source>
</evidence>
<keyword evidence="6" id="KW-0223">Dioxygenase</keyword>
<name>K6VP89_9MICO</name>
<dbReference type="GO" id="GO:0004497">
    <property type="term" value="F:monooxygenase activity"/>
    <property type="evidence" value="ECO:0007669"/>
    <property type="project" value="UniProtKB-ARBA"/>
</dbReference>
<keyword evidence="3" id="KW-0408">Iron</keyword>
<evidence type="ECO:0000256" key="1">
    <source>
        <dbReference type="ARBA" id="ARBA00022714"/>
    </source>
</evidence>
<accession>K6VP89</accession>
<dbReference type="InterPro" id="IPR036922">
    <property type="entry name" value="Rieske_2Fe-2S_sf"/>
</dbReference>
<dbReference type="Proteomes" id="UP000008495">
    <property type="component" value="Unassembled WGS sequence"/>
</dbReference>
<dbReference type="RefSeq" id="WP_006501942.1">
    <property type="nucleotide sequence ID" value="NZ_BAGZ01000005.1"/>
</dbReference>
<sequence>MSFQHACRTTDIPDSGALKVDLDGARSAIAIVRDEEGTIHAVEDECSHGSVSLSEGEVDGNCIECWLHGSAFDLRTGEPQSPPATAAILVYPVRLEGDDIFVDVSTPTNI</sequence>
<organism evidence="6 7">
    <name type="scientific">Austwickia chelonae NBRC 105200</name>
    <dbReference type="NCBI Taxonomy" id="1184607"/>
    <lineage>
        <taxon>Bacteria</taxon>
        <taxon>Bacillati</taxon>
        <taxon>Actinomycetota</taxon>
        <taxon>Actinomycetes</taxon>
        <taxon>Micrococcales</taxon>
        <taxon>Dermatophilaceae</taxon>
        <taxon>Austwickia</taxon>
    </lineage>
</organism>
<dbReference type="OrthoDB" id="147178at2"/>
<evidence type="ECO:0000256" key="3">
    <source>
        <dbReference type="ARBA" id="ARBA00023004"/>
    </source>
</evidence>
<dbReference type="Gene3D" id="2.102.10.10">
    <property type="entry name" value="Rieske [2Fe-2S] iron-sulphur domain"/>
    <property type="match status" value="1"/>
</dbReference>
<evidence type="ECO:0000256" key="2">
    <source>
        <dbReference type="ARBA" id="ARBA00022723"/>
    </source>
</evidence>
<dbReference type="PANTHER" id="PTHR21496:SF23">
    <property type="entry name" value="3-PHENYLPROPIONATE_CINNAMIC ACID DIOXYGENASE FERREDOXIN SUBUNIT"/>
    <property type="match status" value="1"/>
</dbReference>
<protein>
    <submittedName>
        <fullName evidence="6">Putative dioxygenase</fullName>
    </submittedName>
</protein>
<keyword evidence="4" id="KW-0411">Iron-sulfur</keyword>
<dbReference type="GO" id="GO:0046872">
    <property type="term" value="F:metal ion binding"/>
    <property type="evidence" value="ECO:0007669"/>
    <property type="project" value="UniProtKB-KW"/>
</dbReference>
<gene>
    <name evidence="6" type="ORF">AUCHE_05_00940</name>
</gene>
<dbReference type="STRING" id="100225.SAMN05421595_1005"/>
<dbReference type="InterPro" id="IPR017941">
    <property type="entry name" value="Rieske_2Fe-2S"/>
</dbReference>
<dbReference type="GO" id="GO:0016705">
    <property type="term" value="F:oxidoreductase activity, acting on paired donors, with incorporation or reduction of molecular oxygen"/>
    <property type="evidence" value="ECO:0007669"/>
    <property type="project" value="UniProtKB-ARBA"/>
</dbReference>
<comment type="caution">
    <text evidence="6">The sequence shown here is derived from an EMBL/GenBank/DDBJ whole genome shotgun (WGS) entry which is preliminary data.</text>
</comment>
<dbReference type="EMBL" id="BAGZ01000005">
    <property type="protein sequence ID" value="GAB77190.1"/>
    <property type="molecule type" value="Genomic_DNA"/>
</dbReference>
<proteinExistence type="predicted"/>
<evidence type="ECO:0000313" key="6">
    <source>
        <dbReference type="EMBL" id="GAB77190.1"/>
    </source>
</evidence>
<dbReference type="Pfam" id="PF00355">
    <property type="entry name" value="Rieske"/>
    <property type="match status" value="1"/>
</dbReference>
<dbReference type="GO" id="GO:0051537">
    <property type="term" value="F:2 iron, 2 sulfur cluster binding"/>
    <property type="evidence" value="ECO:0007669"/>
    <property type="project" value="UniProtKB-KW"/>
</dbReference>
<feature type="domain" description="Rieske" evidence="5">
    <location>
        <begin position="4"/>
        <end position="102"/>
    </location>
</feature>
<dbReference type="PANTHER" id="PTHR21496">
    <property type="entry name" value="FERREDOXIN-RELATED"/>
    <property type="match status" value="1"/>
</dbReference>
<keyword evidence="6" id="KW-0560">Oxidoreductase</keyword>
<dbReference type="AlphaFoldDB" id="K6VP89"/>
<evidence type="ECO:0000256" key="4">
    <source>
        <dbReference type="ARBA" id="ARBA00023014"/>
    </source>
</evidence>
<keyword evidence="1" id="KW-0001">2Fe-2S</keyword>
<dbReference type="SUPFAM" id="SSF50022">
    <property type="entry name" value="ISP domain"/>
    <property type="match status" value="1"/>
</dbReference>
<dbReference type="eggNOG" id="COG2146">
    <property type="taxonomic scope" value="Bacteria"/>
</dbReference>
<dbReference type="PROSITE" id="PS51296">
    <property type="entry name" value="RIESKE"/>
    <property type="match status" value="1"/>
</dbReference>
<reference evidence="6 7" key="1">
    <citation type="submission" date="2012-08" db="EMBL/GenBank/DDBJ databases">
        <title>Whole genome shotgun sequence of Austwickia chelonae NBRC 105200.</title>
        <authorList>
            <person name="Yoshida I."/>
            <person name="Hosoyama A."/>
            <person name="Tsuchikane K."/>
            <person name="Katsumata H."/>
            <person name="Ando Y."/>
            <person name="Ohji S."/>
            <person name="Hamada M."/>
            <person name="Tamura T."/>
            <person name="Yamazoe A."/>
            <person name="Yamazaki S."/>
            <person name="Fujita N."/>
        </authorList>
    </citation>
    <scope>NUCLEOTIDE SEQUENCE [LARGE SCALE GENOMIC DNA]</scope>
    <source>
        <strain evidence="6 7">NBRC 105200</strain>
    </source>
</reference>